<evidence type="ECO:0000256" key="4">
    <source>
        <dbReference type="ARBA" id="ARBA00022801"/>
    </source>
</evidence>
<reference evidence="9" key="1">
    <citation type="journal article" date="2019" name="Int. J. Syst. Evol. Microbiol.">
        <title>The Global Catalogue of Microorganisms (GCM) 10K type strain sequencing project: providing services to taxonomists for standard genome sequencing and annotation.</title>
        <authorList>
            <consortium name="The Broad Institute Genomics Platform"/>
            <consortium name="The Broad Institute Genome Sequencing Center for Infectious Disease"/>
            <person name="Wu L."/>
            <person name="Ma J."/>
        </authorList>
    </citation>
    <scope>NUCLEOTIDE SEQUENCE [LARGE SCALE GENOMIC DNA]</scope>
    <source>
        <strain evidence="9">CECT 7398</strain>
    </source>
</reference>
<dbReference type="PROSITE" id="PS51462">
    <property type="entry name" value="NUDIX"/>
    <property type="match status" value="1"/>
</dbReference>
<comment type="cofactor">
    <cofactor evidence="2">
        <name>Mg(2+)</name>
        <dbReference type="ChEBI" id="CHEBI:18420"/>
    </cofactor>
</comment>
<proteinExistence type="predicted"/>
<evidence type="ECO:0000256" key="5">
    <source>
        <dbReference type="ARBA" id="ARBA00022842"/>
    </source>
</evidence>
<keyword evidence="9" id="KW-1185">Reference proteome</keyword>
<evidence type="ECO:0000256" key="2">
    <source>
        <dbReference type="ARBA" id="ARBA00001946"/>
    </source>
</evidence>
<dbReference type="CDD" id="cd03426">
    <property type="entry name" value="NUDIX_CoAse_Nudt7"/>
    <property type="match status" value="1"/>
</dbReference>
<dbReference type="Gene3D" id="3.90.79.10">
    <property type="entry name" value="Nucleoside Triphosphate Pyrophosphohydrolase"/>
    <property type="match status" value="1"/>
</dbReference>
<evidence type="ECO:0000313" key="8">
    <source>
        <dbReference type="EMBL" id="MDN3610217.1"/>
    </source>
</evidence>
<dbReference type="InterPro" id="IPR000086">
    <property type="entry name" value="NUDIX_hydrolase_dom"/>
</dbReference>
<dbReference type="Proteomes" id="UP001238540">
    <property type="component" value="Unassembled WGS sequence"/>
</dbReference>
<keyword evidence="4" id="KW-0378">Hydrolase</keyword>
<keyword evidence="5" id="KW-0460">Magnesium</keyword>
<comment type="cofactor">
    <cofactor evidence="1">
        <name>Mn(2+)</name>
        <dbReference type="ChEBI" id="CHEBI:29035"/>
    </cofactor>
</comment>
<dbReference type="EMBL" id="JAUFQC010000001">
    <property type="protein sequence ID" value="MDN3610217.1"/>
    <property type="molecule type" value="Genomic_DNA"/>
</dbReference>
<comment type="caution">
    <text evidence="8">The sequence shown here is derived from an EMBL/GenBank/DDBJ whole genome shotgun (WGS) entry which is preliminary data.</text>
</comment>
<evidence type="ECO:0000313" key="9">
    <source>
        <dbReference type="Proteomes" id="UP001238540"/>
    </source>
</evidence>
<organism evidence="8 9">
    <name type="scientific">Vibrio ostreicida</name>
    <dbReference type="NCBI Taxonomy" id="526588"/>
    <lineage>
        <taxon>Bacteria</taxon>
        <taxon>Pseudomonadati</taxon>
        <taxon>Pseudomonadota</taxon>
        <taxon>Gammaproteobacteria</taxon>
        <taxon>Vibrionales</taxon>
        <taxon>Vibrionaceae</taxon>
        <taxon>Vibrio</taxon>
    </lineage>
</organism>
<evidence type="ECO:0000256" key="6">
    <source>
        <dbReference type="ARBA" id="ARBA00023211"/>
    </source>
</evidence>
<dbReference type="Pfam" id="PF00293">
    <property type="entry name" value="NUDIX"/>
    <property type="match status" value="1"/>
</dbReference>
<accession>A0ABT8BST5</accession>
<keyword evidence="3" id="KW-0479">Metal-binding</keyword>
<dbReference type="InterPro" id="IPR045121">
    <property type="entry name" value="CoAse"/>
</dbReference>
<dbReference type="NCBIfam" id="NF007980">
    <property type="entry name" value="PRK10707.1"/>
    <property type="match status" value="1"/>
</dbReference>
<protein>
    <submittedName>
        <fullName evidence="8">CoA pyrophosphatase</fullName>
    </submittedName>
</protein>
<dbReference type="RefSeq" id="WP_076589388.1">
    <property type="nucleotide sequence ID" value="NZ_JABEYA020000001.1"/>
</dbReference>
<sequence length="200" mass="23327">MPSQLNKSRLIQKFQLQLTVDYDHEALKRVAHLNQHSLRKASVLIGFVEREQGLSIIFTKRAKHLRHHPGQISFPGGKHESDDLDLSDTALRETYEEIGIEREKISIFGQMPELTTISQFTVTPFLAFISPDYHPQIDSNEVDEIFEIPARIIFDQHQLHSQRFQINNLSHQIFGLSYQKHFIWGMTAQIIYAMQKHIMH</sequence>
<evidence type="ECO:0000256" key="1">
    <source>
        <dbReference type="ARBA" id="ARBA00001936"/>
    </source>
</evidence>
<name>A0ABT8BST5_9VIBR</name>
<dbReference type="PANTHER" id="PTHR12992:SF11">
    <property type="entry name" value="MITOCHONDRIAL COENZYME A DIPHOSPHATASE NUDT8"/>
    <property type="match status" value="1"/>
</dbReference>
<feature type="domain" description="Nudix hydrolase" evidence="7">
    <location>
        <begin position="37"/>
        <end position="170"/>
    </location>
</feature>
<dbReference type="PANTHER" id="PTHR12992">
    <property type="entry name" value="NUDIX HYDROLASE"/>
    <property type="match status" value="1"/>
</dbReference>
<dbReference type="InterPro" id="IPR015797">
    <property type="entry name" value="NUDIX_hydrolase-like_dom_sf"/>
</dbReference>
<gene>
    <name evidence="8" type="ORF">QWZ16_10935</name>
</gene>
<evidence type="ECO:0000256" key="3">
    <source>
        <dbReference type="ARBA" id="ARBA00022723"/>
    </source>
</evidence>
<dbReference type="SUPFAM" id="SSF55811">
    <property type="entry name" value="Nudix"/>
    <property type="match status" value="1"/>
</dbReference>
<keyword evidence="6" id="KW-0464">Manganese</keyword>
<evidence type="ECO:0000259" key="7">
    <source>
        <dbReference type="PROSITE" id="PS51462"/>
    </source>
</evidence>